<proteinExistence type="predicted"/>
<name>A0AAV8RN19_ENSVE</name>
<accession>A0AAV8RN19</accession>
<evidence type="ECO:0000313" key="1">
    <source>
        <dbReference type="EMBL" id="KAJ8500732.1"/>
    </source>
</evidence>
<dbReference type="PANTHER" id="PTHR33914">
    <property type="entry name" value="18S PRE-RIBOSOMAL ASSEMBLY PROTEIN GAR2-LIKE PROTEIN"/>
    <property type="match status" value="1"/>
</dbReference>
<protein>
    <submittedName>
        <fullName evidence="1">Uncharacterized protein</fullName>
    </submittedName>
</protein>
<dbReference type="AlphaFoldDB" id="A0AAV8RN19"/>
<comment type="caution">
    <text evidence="1">The sequence shown here is derived from an EMBL/GenBank/DDBJ whole genome shotgun (WGS) entry which is preliminary data.</text>
</comment>
<gene>
    <name evidence="1" type="ORF">OPV22_011284</name>
</gene>
<keyword evidence="2" id="KW-1185">Reference proteome</keyword>
<reference evidence="1 2" key="1">
    <citation type="submission" date="2022-12" db="EMBL/GenBank/DDBJ databases">
        <title>Chromosome-scale assembly of the Ensete ventricosum genome.</title>
        <authorList>
            <person name="Dussert Y."/>
            <person name="Stocks J."/>
            <person name="Wendawek A."/>
            <person name="Woldeyes F."/>
            <person name="Nichols R.A."/>
            <person name="Borrell J.S."/>
        </authorList>
    </citation>
    <scope>NUCLEOTIDE SEQUENCE [LARGE SCALE GENOMIC DNA]</scope>
    <source>
        <strain evidence="2">cv. Maze</strain>
        <tissue evidence="1">Seeds</tissue>
    </source>
</reference>
<dbReference type="PANTHER" id="PTHR33914:SF2">
    <property type="entry name" value="OS02G0582100 PROTEIN"/>
    <property type="match status" value="1"/>
</dbReference>
<evidence type="ECO:0000313" key="2">
    <source>
        <dbReference type="Proteomes" id="UP001222027"/>
    </source>
</evidence>
<dbReference type="InterPro" id="IPR040378">
    <property type="entry name" value="BASL"/>
</dbReference>
<dbReference type="GO" id="GO:0009786">
    <property type="term" value="P:regulation of asymmetric cell division"/>
    <property type="evidence" value="ECO:0007669"/>
    <property type="project" value="InterPro"/>
</dbReference>
<organism evidence="1 2">
    <name type="scientific">Ensete ventricosum</name>
    <name type="common">Abyssinian banana</name>
    <name type="synonym">Musa ensete</name>
    <dbReference type="NCBI Taxonomy" id="4639"/>
    <lineage>
        <taxon>Eukaryota</taxon>
        <taxon>Viridiplantae</taxon>
        <taxon>Streptophyta</taxon>
        <taxon>Embryophyta</taxon>
        <taxon>Tracheophyta</taxon>
        <taxon>Spermatophyta</taxon>
        <taxon>Magnoliopsida</taxon>
        <taxon>Liliopsida</taxon>
        <taxon>Zingiberales</taxon>
        <taxon>Musaceae</taxon>
        <taxon>Ensete</taxon>
    </lineage>
</organism>
<sequence length="598" mass="67651">MHTIFTGWWLMAEASGFPHDELRESTKSTVIPASLPHHLCYKRIIELQFFDTLQLNASIELKIGLEIIKCSNLIRFNRYRNPAANEAPLVFSSDPRFRFLREIVRRWKGFRCLEMVDHSGHFGFLDSSVRLVLEIQNEIHHLVCLRKPYGWYSTLFLEPETIYSEWAFILMSLCVCCGTLTCKISKLDGELAYHHNSPSNELALRLMRDSHNQLNVIMLENVAADEESQDHVANTLKRGRQVIVPPDCETEDSASEEHDENISTEAPYNDLKMIGMVETDTLSISDKSVTQIKVQDNDCQVIKDICVDDGLHAFEKILLKNAAVSKNMPSGFKTSATNANDNWNQQMTDGTALVVEGLKFTDTVDDGKDQKSSWGSFEAKQKLDEGNRLSRKTSEKITLQHLFSLGELDTLAHHMVLTSYGSISSTIQSIGQTNIEQVTLEEERSEKLQCDSSMTYESIMILENLNDDLSNGNLEMKCSAATNDPFDVTFSNQNGDSMEKPPNAQLEGVCNSGPKVSSGHIAYSGSISLRSESSTTSTHSFAFPILQTEWNSSPIRMAKADQRHLRKYRWRTDLSMFILRPSRRVCGIGLWLEYKSEM</sequence>
<dbReference type="EMBL" id="JAQQAF010000003">
    <property type="protein sequence ID" value="KAJ8500732.1"/>
    <property type="molecule type" value="Genomic_DNA"/>
</dbReference>
<dbReference type="Proteomes" id="UP001222027">
    <property type="component" value="Unassembled WGS sequence"/>
</dbReference>